<feature type="region of interest" description="Disordered" evidence="1">
    <location>
        <begin position="189"/>
        <end position="334"/>
    </location>
</feature>
<evidence type="ECO:0000313" key="2">
    <source>
        <dbReference type="EMBL" id="CAD9963432.1"/>
    </source>
</evidence>
<dbReference type="EMBL" id="HBHT01016396">
    <property type="protein sequence ID" value="CAD9963432.1"/>
    <property type="molecule type" value="Transcribed_RNA"/>
</dbReference>
<feature type="compositionally biased region" description="Polar residues" evidence="1">
    <location>
        <begin position="324"/>
        <end position="334"/>
    </location>
</feature>
<proteinExistence type="predicted"/>
<evidence type="ECO:0000256" key="1">
    <source>
        <dbReference type="SAM" id="MobiDB-lite"/>
    </source>
</evidence>
<reference evidence="2" key="1">
    <citation type="submission" date="2021-01" db="EMBL/GenBank/DDBJ databases">
        <authorList>
            <person name="Corre E."/>
            <person name="Pelletier E."/>
            <person name="Niang G."/>
            <person name="Scheremetjew M."/>
            <person name="Finn R."/>
            <person name="Kale V."/>
            <person name="Holt S."/>
            <person name="Cochrane G."/>
            <person name="Meng A."/>
            <person name="Brown T."/>
            <person name="Cohen L."/>
        </authorList>
    </citation>
    <scope>NUCLEOTIDE SEQUENCE</scope>
    <source>
        <strain evidence="2">CCMP125</strain>
    </source>
</reference>
<protein>
    <submittedName>
        <fullName evidence="2">Uncharacterized protein</fullName>
    </submittedName>
</protein>
<feature type="compositionally biased region" description="Acidic residues" evidence="1">
    <location>
        <begin position="252"/>
        <end position="262"/>
    </location>
</feature>
<sequence length="334" mass="38546">MSLSKTIKQQEEPPLSTDREDSSSVPQEEDEDDESSVEYEETPKFAQLRDSLWRKQPISKAPNSEEFQGRRRHRSFARNSFARNSFARPQEAPLQDSSSQKNLRFARVRERRYRMTLGDHPETQGVPVQLSWEYTQSEVFDSVTQHEAQRDGLHVISERTRSRIALQAGHSTKSILNILEKMKRIRWGRQQTQQQVLQNKKNENKNKNRRRRPQEECESDSDGAEEEEESSVVLEEEEDDDDSSVPSFHEGESDDDDDDDDCPSSSSALPPPQQFQRNSVRARGRPMRHPTTSSSLTRPGASRSFQERDDIRNKRVDHAPTLCRRSSSCAEEDG</sequence>
<feature type="region of interest" description="Disordered" evidence="1">
    <location>
        <begin position="1"/>
        <end position="103"/>
    </location>
</feature>
<feature type="compositionally biased region" description="Acidic residues" evidence="1">
    <location>
        <begin position="216"/>
        <end position="243"/>
    </location>
</feature>
<gene>
    <name evidence="2" type="ORF">APAL1065_LOCUS10934</name>
</gene>
<feature type="compositionally biased region" description="Acidic residues" evidence="1">
    <location>
        <begin position="27"/>
        <end position="40"/>
    </location>
</feature>
<organism evidence="2">
    <name type="scientific">Entomoneis paludosa</name>
    <dbReference type="NCBI Taxonomy" id="265537"/>
    <lineage>
        <taxon>Eukaryota</taxon>
        <taxon>Sar</taxon>
        <taxon>Stramenopiles</taxon>
        <taxon>Ochrophyta</taxon>
        <taxon>Bacillariophyta</taxon>
        <taxon>Bacillariophyceae</taxon>
        <taxon>Bacillariophycidae</taxon>
        <taxon>Entomoneidaceae</taxon>
        <taxon>Entomoneis</taxon>
    </lineage>
</organism>
<accession>A0A7S3DNY4</accession>
<feature type="compositionally biased region" description="Low complexity" evidence="1">
    <location>
        <begin position="190"/>
        <end position="199"/>
    </location>
</feature>
<name>A0A7S3DNY4_9STRA</name>
<feature type="compositionally biased region" description="Basic and acidic residues" evidence="1">
    <location>
        <begin position="305"/>
        <end position="318"/>
    </location>
</feature>
<dbReference type="AlphaFoldDB" id="A0A7S3DNY4"/>